<proteinExistence type="predicted"/>
<dbReference type="AlphaFoldDB" id="A0A1H4IFJ6"/>
<dbReference type="Proteomes" id="UP000183561">
    <property type="component" value="Unassembled WGS sequence"/>
</dbReference>
<sequence>MHAGMPIAAEKDLALELSAATAFASGLGLRLTLCVTGVRADFARYETRPLTDPGDWTAQWSYLAVHLGADDLAGFADPFHPTPDSGQDGSGPYRTTPQYWIGTYPTTKSLTITTSWPQVGLHPTSVTLTLGPSPFPTTAFGSDARR</sequence>
<evidence type="ECO:0000313" key="1">
    <source>
        <dbReference type="EMBL" id="SEB32693.1"/>
    </source>
</evidence>
<keyword evidence="2" id="KW-1185">Reference proteome</keyword>
<gene>
    <name evidence="1" type="ORF">SAMN04490239_0545</name>
</gene>
<dbReference type="EMBL" id="FNSV01000004">
    <property type="protein sequence ID" value="SEB32693.1"/>
    <property type="molecule type" value="Genomic_DNA"/>
</dbReference>
<evidence type="ECO:0000313" key="2">
    <source>
        <dbReference type="Proteomes" id="UP000183561"/>
    </source>
</evidence>
<name>A0A1H4IFJ6_9NOCA</name>
<accession>A0A1H4IFJ6</accession>
<protein>
    <submittedName>
        <fullName evidence="1">Uncharacterized protein</fullName>
    </submittedName>
</protein>
<reference evidence="2" key="1">
    <citation type="submission" date="2016-10" db="EMBL/GenBank/DDBJ databases">
        <authorList>
            <person name="Varghese N."/>
            <person name="Submissions S."/>
        </authorList>
    </citation>
    <scope>NUCLEOTIDE SEQUENCE [LARGE SCALE GENOMIC DNA]</scope>
    <source>
        <strain evidence="2">DSM 44498</strain>
    </source>
</reference>
<organism evidence="1 2">
    <name type="scientific">Rhodococcus koreensis</name>
    <dbReference type="NCBI Taxonomy" id="99653"/>
    <lineage>
        <taxon>Bacteria</taxon>
        <taxon>Bacillati</taxon>
        <taxon>Actinomycetota</taxon>
        <taxon>Actinomycetes</taxon>
        <taxon>Mycobacteriales</taxon>
        <taxon>Nocardiaceae</taxon>
        <taxon>Rhodococcus</taxon>
    </lineage>
</organism>